<organism evidence="3 4">
    <name type="scientific">Armillaria luteobubalina</name>
    <dbReference type="NCBI Taxonomy" id="153913"/>
    <lineage>
        <taxon>Eukaryota</taxon>
        <taxon>Fungi</taxon>
        <taxon>Dikarya</taxon>
        <taxon>Basidiomycota</taxon>
        <taxon>Agaricomycotina</taxon>
        <taxon>Agaricomycetes</taxon>
        <taxon>Agaricomycetidae</taxon>
        <taxon>Agaricales</taxon>
        <taxon>Marasmiineae</taxon>
        <taxon>Physalacriaceae</taxon>
        <taxon>Armillaria</taxon>
    </lineage>
</organism>
<feature type="domain" description="DUF6535" evidence="2">
    <location>
        <begin position="1"/>
        <end position="173"/>
    </location>
</feature>
<dbReference type="AlphaFoldDB" id="A0AA39UL66"/>
<evidence type="ECO:0000256" key="1">
    <source>
        <dbReference type="SAM" id="Phobius"/>
    </source>
</evidence>
<keyword evidence="4" id="KW-1185">Reference proteome</keyword>
<feature type="non-terminal residue" evidence="3">
    <location>
        <position position="214"/>
    </location>
</feature>
<protein>
    <recommendedName>
        <fullName evidence="2">DUF6535 domain-containing protein</fullName>
    </recommendedName>
</protein>
<keyword evidence="1" id="KW-1133">Transmembrane helix</keyword>
<dbReference type="Pfam" id="PF20153">
    <property type="entry name" value="DUF6535"/>
    <property type="match status" value="1"/>
</dbReference>
<feature type="transmembrane region" description="Helical" evidence="1">
    <location>
        <begin position="84"/>
        <end position="107"/>
    </location>
</feature>
<feature type="transmembrane region" description="Helical" evidence="1">
    <location>
        <begin position="181"/>
        <end position="202"/>
    </location>
</feature>
<feature type="non-terminal residue" evidence="3">
    <location>
        <position position="1"/>
    </location>
</feature>
<dbReference type="EMBL" id="JAUEPU010000029">
    <property type="protein sequence ID" value="KAK0492538.1"/>
    <property type="molecule type" value="Genomic_DNA"/>
</dbReference>
<reference evidence="3" key="1">
    <citation type="submission" date="2023-06" db="EMBL/GenBank/DDBJ databases">
        <authorList>
            <consortium name="Lawrence Berkeley National Laboratory"/>
            <person name="Ahrendt S."/>
            <person name="Sahu N."/>
            <person name="Indic B."/>
            <person name="Wong-Bajracharya J."/>
            <person name="Merenyi Z."/>
            <person name="Ke H.-M."/>
            <person name="Monk M."/>
            <person name="Kocsube S."/>
            <person name="Drula E."/>
            <person name="Lipzen A."/>
            <person name="Balint B."/>
            <person name="Henrissat B."/>
            <person name="Andreopoulos B."/>
            <person name="Martin F.M."/>
            <person name="Harder C.B."/>
            <person name="Rigling D."/>
            <person name="Ford K.L."/>
            <person name="Foster G.D."/>
            <person name="Pangilinan J."/>
            <person name="Papanicolaou A."/>
            <person name="Barry K."/>
            <person name="LaButti K."/>
            <person name="Viragh M."/>
            <person name="Koriabine M."/>
            <person name="Yan M."/>
            <person name="Riley R."/>
            <person name="Champramary S."/>
            <person name="Plett K.L."/>
            <person name="Tsai I.J."/>
            <person name="Slot J."/>
            <person name="Sipos G."/>
            <person name="Plett J."/>
            <person name="Nagy L.G."/>
            <person name="Grigoriev I.V."/>
        </authorList>
    </citation>
    <scope>NUCLEOTIDE SEQUENCE</scope>
    <source>
        <strain evidence="3">HWK02</strain>
    </source>
</reference>
<evidence type="ECO:0000259" key="2">
    <source>
        <dbReference type="Pfam" id="PF20153"/>
    </source>
</evidence>
<accession>A0AA39UL66</accession>
<dbReference type="InterPro" id="IPR045338">
    <property type="entry name" value="DUF6535"/>
</dbReference>
<sequence length="214" mass="23760">WRRCYSSLTEYDSKIVSSWTDEMNMVLIFASLYSAVVTAFLIESYQQLSVDPVEALLFRISSQLDPSANSSSFKPSYAPSNSDVAINAARFSSLVLALSAVLIAILVKQWLYHYSWMNSSMSEQPPRVAMALRHLSYISLTSGMIYYSVVCPALLLIVSLFLFFAGLVILLWTLNAIIAGLVTILTSCTTVYFLVTTIAPSFNPNSICRSSQAW</sequence>
<comment type="caution">
    <text evidence="3">The sequence shown here is derived from an EMBL/GenBank/DDBJ whole genome shotgun (WGS) entry which is preliminary data.</text>
</comment>
<name>A0AA39UL66_9AGAR</name>
<proteinExistence type="predicted"/>
<gene>
    <name evidence="3" type="ORF">EDD18DRAFT_1058511</name>
</gene>
<keyword evidence="1" id="KW-0812">Transmembrane</keyword>
<keyword evidence="1" id="KW-0472">Membrane</keyword>
<dbReference type="Proteomes" id="UP001175228">
    <property type="component" value="Unassembled WGS sequence"/>
</dbReference>
<feature type="transmembrane region" description="Helical" evidence="1">
    <location>
        <begin position="153"/>
        <end position="174"/>
    </location>
</feature>
<evidence type="ECO:0000313" key="3">
    <source>
        <dbReference type="EMBL" id="KAK0492538.1"/>
    </source>
</evidence>
<evidence type="ECO:0000313" key="4">
    <source>
        <dbReference type="Proteomes" id="UP001175228"/>
    </source>
</evidence>